<sequence>MYKIIAVEDGLGNVTQALHNAGFKTTPLEGESLQNVRAVVVKGNGTDILAPEWPVKMPIINAAGRSADEIVDVLRDRLS</sequence>
<dbReference type="RefSeq" id="WP_075365821.1">
    <property type="nucleotide sequence ID" value="NZ_MLBF01000028.1"/>
</dbReference>
<dbReference type="InterPro" id="IPR005370">
    <property type="entry name" value="UPF0180"/>
</dbReference>
<gene>
    <name evidence="1" type="ORF">DSOL_3319</name>
</gene>
<comment type="caution">
    <text evidence="1">The sequence shown here is derived from an EMBL/GenBank/DDBJ whole genome shotgun (WGS) entry which is preliminary data.</text>
</comment>
<evidence type="ECO:0000313" key="1">
    <source>
        <dbReference type="EMBL" id="OLN29979.1"/>
    </source>
</evidence>
<dbReference type="OrthoDB" id="1708042at2"/>
<reference evidence="1 2" key="1">
    <citation type="submission" date="2016-09" db="EMBL/GenBank/DDBJ databases">
        <title>Complete genome of Desulfosporosinus sp. OL.</title>
        <authorList>
            <person name="Mardanov A."/>
            <person name="Beletsky A."/>
            <person name="Panova A."/>
            <person name="Karnachuk O."/>
            <person name="Ravin N."/>
        </authorList>
    </citation>
    <scope>NUCLEOTIDE SEQUENCE [LARGE SCALE GENOMIC DNA]</scope>
    <source>
        <strain evidence="1 2">OL</strain>
    </source>
</reference>
<evidence type="ECO:0000313" key="2">
    <source>
        <dbReference type="Proteomes" id="UP000186102"/>
    </source>
</evidence>
<protein>
    <recommendedName>
        <fullName evidence="3">YkuS family protein</fullName>
    </recommendedName>
</protein>
<accession>A0A1Q8QRJ8</accession>
<dbReference type="AlphaFoldDB" id="A0A1Q8QRJ8"/>
<dbReference type="STRING" id="1888891.DSOL_3319"/>
<evidence type="ECO:0008006" key="3">
    <source>
        <dbReference type="Google" id="ProtNLM"/>
    </source>
</evidence>
<dbReference type="Proteomes" id="UP000186102">
    <property type="component" value="Unassembled WGS sequence"/>
</dbReference>
<keyword evidence="2" id="KW-1185">Reference proteome</keyword>
<proteinExistence type="predicted"/>
<name>A0A1Q8QRJ8_9FIRM</name>
<dbReference type="EMBL" id="MLBF01000028">
    <property type="protein sequence ID" value="OLN29979.1"/>
    <property type="molecule type" value="Genomic_DNA"/>
</dbReference>
<dbReference type="Pfam" id="PF03698">
    <property type="entry name" value="UPF0180"/>
    <property type="match status" value="1"/>
</dbReference>
<organism evidence="1 2">
    <name type="scientific">Desulfosporosinus metallidurans</name>
    <dbReference type="NCBI Taxonomy" id="1888891"/>
    <lineage>
        <taxon>Bacteria</taxon>
        <taxon>Bacillati</taxon>
        <taxon>Bacillota</taxon>
        <taxon>Clostridia</taxon>
        <taxon>Eubacteriales</taxon>
        <taxon>Desulfitobacteriaceae</taxon>
        <taxon>Desulfosporosinus</taxon>
    </lineage>
</organism>